<dbReference type="PANTHER" id="PTHR43104">
    <property type="entry name" value="L-2-HYDROXYGLUTARATE DEHYDROGENASE, MITOCHONDRIAL"/>
    <property type="match status" value="1"/>
</dbReference>
<evidence type="ECO:0000256" key="5">
    <source>
        <dbReference type="ARBA" id="ARBA00037941"/>
    </source>
</evidence>
<dbReference type="Gene3D" id="3.50.50.60">
    <property type="entry name" value="FAD/NAD(P)-binding domain"/>
    <property type="match status" value="1"/>
</dbReference>
<gene>
    <name evidence="6" type="ORF">A8145_13665</name>
</gene>
<dbReference type="PANTHER" id="PTHR43104:SF4">
    <property type="entry name" value="L-2-HYDROXYGLUTARATE DEHYDROGENASE, MITOCHONDRIAL"/>
    <property type="match status" value="1"/>
</dbReference>
<evidence type="ECO:0000256" key="2">
    <source>
        <dbReference type="ARBA" id="ARBA00022630"/>
    </source>
</evidence>
<dbReference type="Gene3D" id="3.30.9.10">
    <property type="entry name" value="D-Amino Acid Oxidase, subunit A, domain 2"/>
    <property type="match status" value="1"/>
</dbReference>
<accession>A0A6M7TTM8</accession>
<dbReference type="RefSeq" id="WP_056573832.1">
    <property type="nucleotide sequence ID" value="NZ_CP033334.1"/>
</dbReference>
<dbReference type="InterPro" id="IPR006076">
    <property type="entry name" value="FAD-dep_OxRdtase"/>
</dbReference>
<dbReference type="Pfam" id="PF01266">
    <property type="entry name" value="DAO"/>
    <property type="match status" value="1"/>
</dbReference>
<evidence type="ECO:0000256" key="4">
    <source>
        <dbReference type="ARBA" id="ARBA00023002"/>
    </source>
</evidence>
<comment type="caution">
    <text evidence="6">The sequence shown here is derived from an EMBL/GenBank/DDBJ whole genome shotgun (WGS) entry which is preliminary data.</text>
</comment>
<evidence type="ECO:0000256" key="1">
    <source>
        <dbReference type="ARBA" id="ARBA00001974"/>
    </source>
</evidence>
<comment type="cofactor">
    <cofactor evidence="1">
        <name>FAD</name>
        <dbReference type="ChEBI" id="CHEBI:57692"/>
    </cofactor>
</comment>
<dbReference type="GO" id="GO:0047545">
    <property type="term" value="F:(S)-2-hydroxyglutarate dehydrogenase activity"/>
    <property type="evidence" value="ECO:0007669"/>
    <property type="project" value="TreeGrafter"/>
</dbReference>
<proteinExistence type="inferred from homology"/>
<dbReference type="AlphaFoldDB" id="A0A6M7TTM8"/>
<dbReference type="Proteomes" id="UP000093737">
    <property type="component" value="Unassembled WGS sequence"/>
</dbReference>
<organism evidence="6 7">
    <name type="scientific">Rhizobium loti</name>
    <name type="common">Mesorhizobium loti</name>
    <dbReference type="NCBI Taxonomy" id="381"/>
    <lineage>
        <taxon>Bacteria</taxon>
        <taxon>Pseudomonadati</taxon>
        <taxon>Pseudomonadota</taxon>
        <taxon>Alphaproteobacteria</taxon>
        <taxon>Hyphomicrobiales</taxon>
        <taxon>Phyllobacteriaceae</taxon>
        <taxon>Mesorhizobium</taxon>
    </lineage>
</organism>
<sequence length="371" mass="38759">MQTVDCVVAGAGVVGLAIARALALSGREVVVVEQADAIGTVTSSRNSEVIHAGLYYAPGSLKARLCVEGRRLLYAYCAGHAVAHARTGKLIVASEPSQIDGLRKIEANARRCGVDDLRFLTRGEAESLEPALACAGALLSPSTGIVDSHALMLALRGDAEAAGASFALLTTVVGAAIEAGGIRIETRDANGETFALEADTFVNAAGLDAQAVARRIDGFPGNLIPRQWLARGSYFALPGRSPFSRLIYPVPVEGGLGVHLTLDLSGSARFGPDVEWIERVDYTVDPGRGAAFYEAIRRYWPDLADGALQPAYAGVRPKLSGPGQAAADFMIQGPADHGAGRIVNLFGIESPGLTASLAIADHVAELLHTRL</sequence>
<name>A0A6M7TTM8_RHILI</name>
<evidence type="ECO:0000256" key="3">
    <source>
        <dbReference type="ARBA" id="ARBA00022827"/>
    </source>
</evidence>
<keyword evidence="4" id="KW-0560">Oxidoreductase</keyword>
<evidence type="ECO:0000313" key="7">
    <source>
        <dbReference type="Proteomes" id="UP000093737"/>
    </source>
</evidence>
<protein>
    <submittedName>
        <fullName evidence="6">FAD-dependent oxidoreductase</fullName>
    </submittedName>
</protein>
<comment type="similarity">
    <text evidence="5">Belongs to the L2HGDH family.</text>
</comment>
<dbReference type="InterPro" id="IPR036188">
    <property type="entry name" value="FAD/NAD-bd_sf"/>
</dbReference>
<keyword evidence="2" id="KW-0285">Flavoprotein</keyword>
<dbReference type="SUPFAM" id="SSF51905">
    <property type="entry name" value="FAD/NAD(P)-binding domain"/>
    <property type="match status" value="1"/>
</dbReference>
<evidence type="ECO:0000313" key="6">
    <source>
        <dbReference type="EMBL" id="OBQ65247.1"/>
    </source>
</evidence>
<dbReference type="EMBL" id="LYTK01000012">
    <property type="protein sequence ID" value="OBQ65247.1"/>
    <property type="molecule type" value="Genomic_DNA"/>
</dbReference>
<keyword evidence="3" id="KW-0274">FAD</keyword>
<reference evidence="6 7" key="1">
    <citation type="submission" date="2016-05" db="EMBL/GenBank/DDBJ databases">
        <authorList>
            <person name="Ramsay J.P."/>
        </authorList>
    </citation>
    <scope>NUCLEOTIDE SEQUENCE [LARGE SCALE GENOMIC DNA]</scope>
    <source>
        <strain evidence="6 7">NZP2042</strain>
    </source>
</reference>